<reference evidence="2" key="1">
    <citation type="submission" date="2021-03" db="EMBL/GenBank/DDBJ databases">
        <title>Draft genome sequence of rust myrtle Austropuccinia psidii MF-1, a brazilian biotype.</title>
        <authorList>
            <person name="Quecine M.C."/>
            <person name="Pachon D.M.R."/>
            <person name="Bonatelli M.L."/>
            <person name="Correr F.H."/>
            <person name="Franceschini L.M."/>
            <person name="Leite T.F."/>
            <person name="Margarido G.R.A."/>
            <person name="Almeida C.A."/>
            <person name="Ferrarezi J.A."/>
            <person name="Labate C.A."/>
        </authorList>
    </citation>
    <scope>NUCLEOTIDE SEQUENCE</scope>
    <source>
        <strain evidence="2">MF-1</strain>
    </source>
</reference>
<organism evidence="2 3">
    <name type="scientific">Austropuccinia psidii MF-1</name>
    <dbReference type="NCBI Taxonomy" id="1389203"/>
    <lineage>
        <taxon>Eukaryota</taxon>
        <taxon>Fungi</taxon>
        <taxon>Dikarya</taxon>
        <taxon>Basidiomycota</taxon>
        <taxon>Pucciniomycotina</taxon>
        <taxon>Pucciniomycetes</taxon>
        <taxon>Pucciniales</taxon>
        <taxon>Sphaerophragmiaceae</taxon>
        <taxon>Austropuccinia</taxon>
    </lineage>
</organism>
<proteinExistence type="predicted"/>
<sequence>MECTIIQTSNQKDKGVPCQKKEARKEEAPVASTRKPQVTQPPQNGNKYKKTNWRKPYAPSYSVPKIPKDAMENVFNMTRTLMELKDKEEKGIRQPYIPKE</sequence>
<dbReference type="Proteomes" id="UP000765509">
    <property type="component" value="Unassembled WGS sequence"/>
</dbReference>
<accession>A0A9Q3ITD7</accession>
<evidence type="ECO:0000313" key="3">
    <source>
        <dbReference type="Proteomes" id="UP000765509"/>
    </source>
</evidence>
<keyword evidence="3" id="KW-1185">Reference proteome</keyword>
<dbReference type="AlphaFoldDB" id="A0A9Q3ITD7"/>
<gene>
    <name evidence="2" type="ORF">O181_089495</name>
</gene>
<name>A0A9Q3ITD7_9BASI</name>
<feature type="compositionally biased region" description="Polar residues" evidence="1">
    <location>
        <begin position="1"/>
        <end position="10"/>
    </location>
</feature>
<evidence type="ECO:0000313" key="2">
    <source>
        <dbReference type="EMBL" id="MBW0549780.1"/>
    </source>
</evidence>
<feature type="compositionally biased region" description="Polar residues" evidence="1">
    <location>
        <begin position="34"/>
        <end position="46"/>
    </location>
</feature>
<evidence type="ECO:0000256" key="1">
    <source>
        <dbReference type="SAM" id="MobiDB-lite"/>
    </source>
</evidence>
<feature type="region of interest" description="Disordered" evidence="1">
    <location>
        <begin position="1"/>
        <end position="64"/>
    </location>
</feature>
<feature type="compositionally biased region" description="Basic and acidic residues" evidence="1">
    <location>
        <begin position="11"/>
        <end position="28"/>
    </location>
</feature>
<comment type="caution">
    <text evidence="2">The sequence shown here is derived from an EMBL/GenBank/DDBJ whole genome shotgun (WGS) entry which is preliminary data.</text>
</comment>
<protein>
    <submittedName>
        <fullName evidence="2">Uncharacterized protein</fullName>
    </submittedName>
</protein>
<dbReference type="EMBL" id="AVOT02055177">
    <property type="protein sequence ID" value="MBW0549780.1"/>
    <property type="molecule type" value="Genomic_DNA"/>
</dbReference>